<dbReference type="Gene3D" id="2.60.120.10">
    <property type="entry name" value="Jelly Rolls"/>
    <property type="match status" value="1"/>
</dbReference>
<evidence type="ECO:0000256" key="1">
    <source>
        <dbReference type="ARBA" id="ARBA00023015"/>
    </source>
</evidence>
<evidence type="ECO:0000256" key="3">
    <source>
        <dbReference type="ARBA" id="ARBA00023163"/>
    </source>
</evidence>
<dbReference type="Pfam" id="PF12833">
    <property type="entry name" value="HTH_18"/>
    <property type="match status" value="1"/>
</dbReference>
<dbReference type="Pfam" id="PF07883">
    <property type="entry name" value="Cupin_2"/>
    <property type="match status" value="1"/>
</dbReference>
<dbReference type="InterPro" id="IPR009057">
    <property type="entry name" value="Homeodomain-like_sf"/>
</dbReference>
<evidence type="ECO:0000313" key="5">
    <source>
        <dbReference type="EMBL" id="MFD2613402.1"/>
    </source>
</evidence>
<keyword evidence="3" id="KW-0804">Transcription</keyword>
<feature type="domain" description="HTH araC/xylS-type" evidence="4">
    <location>
        <begin position="183"/>
        <end position="281"/>
    </location>
</feature>
<sequence>MRWTYNTELGEEAVPNVPEFVMAGSDDIRKALRLDLHAHPGCYEFVLVERGQARWELDGRLYDTQAGDVFHSRPGEQHRGGFNIIEPCKFWWLIIREPSDGPWLQLQHQEIRLFREAMESLPRVIRTGPLPSDTFRKLQKCLVKESPYRSIALRQTLLDLLLQLIQPLTGNQSLAEDLMAQFDRIIQSLKQNPAWRPSVQELASSAGVSESHFYRTFQEYTGEPPITFIERSRIQYAGSQLSGGRDSVTQIAFRLGYQTSQHFATAFKRYTGMTPTQWRKSRF</sequence>
<dbReference type="RefSeq" id="WP_377603399.1">
    <property type="nucleotide sequence ID" value="NZ_JBHUME010000008.1"/>
</dbReference>
<dbReference type="PROSITE" id="PS01124">
    <property type="entry name" value="HTH_ARAC_FAMILY_2"/>
    <property type="match status" value="1"/>
</dbReference>
<keyword evidence="2" id="KW-0238">DNA-binding</keyword>
<dbReference type="SUPFAM" id="SSF46689">
    <property type="entry name" value="Homeodomain-like"/>
    <property type="match status" value="2"/>
</dbReference>
<proteinExistence type="predicted"/>
<gene>
    <name evidence="5" type="ORF">ACFSUF_13305</name>
</gene>
<evidence type="ECO:0000313" key="6">
    <source>
        <dbReference type="Proteomes" id="UP001597541"/>
    </source>
</evidence>
<dbReference type="SUPFAM" id="SSF51215">
    <property type="entry name" value="Regulatory protein AraC"/>
    <property type="match status" value="1"/>
</dbReference>
<dbReference type="InterPro" id="IPR013096">
    <property type="entry name" value="Cupin_2"/>
</dbReference>
<dbReference type="PRINTS" id="PR00032">
    <property type="entry name" value="HTHARAC"/>
</dbReference>
<keyword evidence="6" id="KW-1185">Reference proteome</keyword>
<dbReference type="InterPro" id="IPR018060">
    <property type="entry name" value="HTH_AraC"/>
</dbReference>
<dbReference type="InterPro" id="IPR037923">
    <property type="entry name" value="HTH-like"/>
</dbReference>
<protein>
    <submittedName>
        <fullName evidence="5">Helix-turn-helix domain-containing protein</fullName>
    </submittedName>
</protein>
<dbReference type="Proteomes" id="UP001597541">
    <property type="component" value="Unassembled WGS sequence"/>
</dbReference>
<comment type="caution">
    <text evidence="5">The sequence shown here is derived from an EMBL/GenBank/DDBJ whole genome shotgun (WGS) entry which is preliminary data.</text>
</comment>
<dbReference type="InterPro" id="IPR050204">
    <property type="entry name" value="AraC_XylS_family_regulators"/>
</dbReference>
<reference evidence="6" key="1">
    <citation type="journal article" date="2019" name="Int. J. Syst. Evol. Microbiol.">
        <title>The Global Catalogue of Microorganisms (GCM) 10K type strain sequencing project: providing services to taxonomists for standard genome sequencing and annotation.</title>
        <authorList>
            <consortium name="The Broad Institute Genomics Platform"/>
            <consortium name="The Broad Institute Genome Sequencing Center for Infectious Disease"/>
            <person name="Wu L."/>
            <person name="Ma J."/>
        </authorList>
    </citation>
    <scope>NUCLEOTIDE SEQUENCE [LARGE SCALE GENOMIC DNA]</scope>
    <source>
        <strain evidence="6">KCTC 3950</strain>
    </source>
</reference>
<evidence type="ECO:0000259" key="4">
    <source>
        <dbReference type="PROSITE" id="PS01124"/>
    </source>
</evidence>
<dbReference type="InterPro" id="IPR020449">
    <property type="entry name" value="Tscrpt_reg_AraC-type_HTH"/>
</dbReference>
<organism evidence="5 6">
    <name type="scientific">Paenibacillus gansuensis</name>
    <dbReference type="NCBI Taxonomy" id="306542"/>
    <lineage>
        <taxon>Bacteria</taxon>
        <taxon>Bacillati</taxon>
        <taxon>Bacillota</taxon>
        <taxon>Bacilli</taxon>
        <taxon>Bacillales</taxon>
        <taxon>Paenibacillaceae</taxon>
        <taxon>Paenibacillus</taxon>
    </lineage>
</organism>
<name>A0ABW5PGC4_9BACL</name>
<dbReference type="EMBL" id="JBHUME010000008">
    <property type="protein sequence ID" value="MFD2613402.1"/>
    <property type="molecule type" value="Genomic_DNA"/>
</dbReference>
<dbReference type="InterPro" id="IPR014710">
    <property type="entry name" value="RmlC-like_jellyroll"/>
</dbReference>
<dbReference type="Gene3D" id="1.10.10.60">
    <property type="entry name" value="Homeodomain-like"/>
    <property type="match status" value="1"/>
</dbReference>
<evidence type="ECO:0000256" key="2">
    <source>
        <dbReference type="ARBA" id="ARBA00023125"/>
    </source>
</evidence>
<dbReference type="PANTHER" id="PTHR46796">
    <property type="entry name" value="HTH-TYPE TRANSCRIPTIONAL ACTIVATOR RHAS-RELATED"/>
    <property type="match status" value="1"/>
</dbReference>
<dbReference type="SMART" id="SM00342">
    <property type="entry name" value="HTH_ARAC"/>
    <property type="match status" value="1"/>
</dbReference>
<accession>A0ABW5PGC4</accession>
<keyword evidence="1" id="KW-0805">Transcription regulation</keyword>